<dbReference type="EMBL" id="MBIS01000015">
    <property type="protein sequence ID" value="PDX18115.1"/>
    <property type="molecule type" value="Genomic_DNA"/>
</dbReference>
<evidence type="ECO:0000313" key="3">
    <source>
        <dbReference type="Proteomes" id="UP000220275"/>
    </source>
</evidence>
<dbReference type="InterPro" id="IPR038670">
    <property type="entry name" value="HslJ-like_sf"/>
</dbReference>
<gene>
    <name evidence="2" type="ORF">BB413_06225</name>
</gene>
<dbReference type="AlphaFoldDB" id="A0A024C633"/>
<dbReference type="Proteomes" id="UP000220275">
    <property type="component" value="Unassembled WGS sequence"/>
</dbReference>
<dbReference type="Pfam" id="PF03724">
    <property type="entry name" value="META"/>
    <property type="match status" value="1"/>
</dbReference>
<evidence type="ECO:0000313" key="2">
    <source>
        <dbReference type="EMBL" id="PDX18115.1"/>
    </source>
</evidence>
<feature type="domain" description="DUF306" evidence="1">
    <location>
        <begin position="98"/>
        <end position="188"/>
    </location>
</feature>
<dbReference type="PROSITE" id="PS51257">
    <property type="entry name" value="PROKAR_LIPOPROTEIN"/>
    <property type="match status" value="1"/>
</dbReference>
<keyword evidence="2" id="KW-0969">Cilium</keyword>
<dbReference type="PANTHER" id="PTHR35535">
    <property type="entry name" value="HEAT SHOCK PROTEIN HSLJ"/>
    <property type="match status" value="1"/>
</dbReference>
<dbReference type="PANTHER" id="PTHR35535:SF1">
    <property type="entry name" value="HEAT SHOCK PROTEIN HSLJ"/>
    <property type="match status" value="1"/>
</dbReference>
<protein>
    <submittedName>
        <fullName evidence="2">Flagellar motor protein</fullName>
    </submittedName>
</protein>
<keyword evidence="2" id="KW-0282">Flagellum</keyword>
<dbReference type="InterPro" id="IPR005184">
    <property type="entry name" value="DUF306_Meta_HslJ"/>
</dbReference>
<sequence length="195" mass="22892">MNLRLAGASVLTACVFSGCFFLKMFDKKLSSNDWHIQKVEMNHQVYDIETMLADSAFREHEEEQDSSLNTALPEDKTAIEAKEQEQKEKRKHWYELFKKKPKPKSSMGEFVFDQKENRIYGKGYCNRYFASYVWQGDRHIGIEDSGISRKVCKDEHLMAFELEFMENFKGNFTVTKGKDTLILDNQKMKIYLKTP</sequence>
<accession>A0A024C633</accession>
<proteinExistence type="predicted"/>
<dbReference type="RefSeq" id="WP_001053525.1">
    <property type="nucleotide sequence ID" value="NZ_BSKX01000008.1"/>
</dbReference>
<name>A0A024C633_HELPX</name>
<reference evidence="2 3" key="1">
    <citation type="journal article" date="2017" name="Gut Pathog.">
        <title>Phylogenomics of Colombian Helicobacter pylori isolates.</title>
        <authorList>
            <person name="Gutierrez-Escobar A.J."/>
            <person name="Trujillo E."/>
            <person name="Acevedo O."/>
            <person name="Bravo M.M."/>
        </authorList>
    </citation>
    <scope>NUCLEOTIDE SEQUENCE [LARGE SCALE GENOMIC DNA]</scope>
    <source>
        <strain evidence="2 3">22346</strain>
    </source>
</reference>
<dbReference type="Gene3D" id="2.40.128.270">
    <property type="match status" value="1"/>
</dbReference>
<organism evidence="2 3">
    <name type="scientific">Helicobacter pylori</name>
    <name type="common">Campylobacter pylori</name>
    <dbReference type="NCBI Taxonomy" id="210"/>
    <lineage>
        <taxon>Bacteria</taxon>
        <taxon>Pseudomonadati</taxon>
        <taxon>Campylobacterota</taxon>
        <taxon>Epsilonproteobacteria</taxon>
        <taxon>Campylobacterales</taxon>
        <taxon>Helicobacteraceae</taxon>
        <taxon>Helicobacter</taxon>
    </lineage>
</organism>
<evidence type="ECO:0000259" key="1">
    <source>
        <dbReference type="Pfam" id="PF03724"/>
    </source>
</evidence>
<keyword evidence="2" id="KW-0966">Cell projection</keyword>
<dbReference type="InterPro" id="IPR053147">
    <property type="entry name" value="Hsp_HslJ-like"/>
</dbReference>
<comment type="caution">
    <text evidence="2">The sequence shown here is derived from an EMBL/GenBank/DDBJ whole genome shotgun (WGS) entry which is preliminary data.</text>
</comment>